<sequence length="174" mass="17382">MHPNAQKVAARLSELGVSGDVTTLAQPAPTAAAAAALVGCPVGAIANSLVFAVEYPAGSNETGGGCATTAVLVLTSGAHRVDTGRLAELLADSGPAQPVVGRATPEFVRTHTGQPIGGVAPVGHPRALPTVVDTWLADHETVWAAGGHPHTVFPTTFSELIRITGGTAANVGTD</sequence>
<dbReference type="EMBL" id="JAVLVT010000001">
    <property type="protein sequence ID" value="MDS1269477.1"/>
    <property type="molecule type" value="Genomic_DNA"/>
</dbReference>
<dbReference type="RefSeq" id="WP_310910943.1">
    <property type="nucleotide sequence ID" value="NZ_JAVLVT010000001.1"/>
</dbReference>
<proteinExistence type="predicted"/>
<dbReference type="PANTHER" id="PTHR30411">
    <property type="entry name" value="CYTOPLASMIC PROTEIN"/>
    <property type="match status" value="1"/>
</dbReference>
<dbReference type="PANTHER" id="PTHR30411:SF1">
    <property type="entry name" value="CYTOPLASMIC PROTEIN"/>
    <property type="match status" value="1"/>
</dbReference>
<keyword evidence="3" id="KW-1185">Reference proteome</keyword>
<dbReference type="Proteomes" id="UP001250214">
    <property type="component" value="Unassembled WGS sequence"/>
</dbReference>
<feature type="domain" description="YbaK/aminoacyl-tRNA synthetase-associated" evidence="1">
    <location>
        <begin position="27"/>
        <end position="162"/>
    </location>
</feature>
<evidence type="ECO:0000313" key="2">
    <source>
        <dbReference type="EMBL" id="MDS1269477.1"/>
    </source>
</evidence>
<accession>A0ABU2H3A7</accession>
<dbReference type="InterPro" id="IPR007214">
    <property type="entry name" value="YbaK/aa-tRNA-synth-assoc-dom"/>
</dbReference>
<dbReference type="Gene3D" id="3.90.960.10">
    <property type="entry name" value="YbaK/aminoacyl-tRNA synthetase-associated domain"/>
    <property type="match status" value="1"/>
</dbReference>
<dbReference type="Pfam" id="PF04073">
    <property type="entry name" value="tRNA_edit"/>
    <property type="match status" value="1"/>
</dbReference>
<comment type="caution">
    <text evidence="2">The sequence shown here is derived from an EMBL/GenBank/DDBJ whole genome shotgun (WGS) entry which is preliminary data.</text>
</comment>
<dbReference type="InterPro" id="IPR036754">
    <property type="entry name" value="YbaK/aa-tRNA-synt-asso_dom_sf"/>
</dbReference>
<name>A0ABU2H3A7_9ACTN</name>
<evidence type="ECO:0000313" key="3">
    <source>
        <dbReference type="Proteomes" id="UP001250214"/>
    </source>
</evidence>
<evidence type="ECO:0000259" key="1">
    <source>
        <dbReference type="Pfam" id="PF04073"/>
    </source>
</evidence>
<dbReference type="CDD" id="cd04333">
    <property type="entry name" value="ProX_deacylase"/>
    <property type="match status" value="1"/>
</dbReference>
<organism evidence="2 3">
    <name type="scientific">Lipingzhangella rawalii</name>
    <dbReference type="NCBI Taxonomy" id="2055835"/>
    <lineage>
        <taxon>Bacteria</taxon>
        <taxon>Bacillati</taxon>
        <taxon>Actinomycetota</taxon>
        <taxon>Actinomycetes</taxon>
        <taxon>Streptosporangiales</taxon>
        <taxon>Nocardiopsidaceae</taxon>
        <taxon>Lipingzhangella</taxon>
    </lineage>
</organism>
<protein>
    <submittedName>
        <fullName evidence="2">YbaK/EbsC family protein</fullName>
    </submittedName>
</protein>
<reference evidence="3" key="1">
    <citation type="submission" date="2023-07" db="EMBL/GenBank/DDBJ databases">
        <title>Novel species in the genus Lipingzhangella isolated from Sambhar Salt Lake.</title>
        <authorList>
            <person name="Jiya N."/>
            <person name="Kajale S."/>
            <person name="Sharma A."/>
        </authorList>
    </citation>
    <scope>NUCLEOTIDE SEQUENCE [LARGE SCALE GENOMIC DNA]</scope>
    <source>
        <strain evidence="3">LS1_29</strain>
    </source>
</reference>
<gene>
    <name evidence="2" type="ORF">RIF23_04105</name>
</gene>
<dbReference type="SUPFAM" id="SSF55826">
    <property type="entry name" value="YbaK/ProRS associated domain"/>
    <property type="match status" value="1"/>
</dbReference>